<gene>
    <name evidence="2" type="ORF">AOQ84DRAFT_195110</name>
</gene>
<keyword evidence="3" id="KW-1185">Reference proteome</keyword>
<evidence type="ECO:0000313" key="3">
    <source>
        <dbReference type="Proteomes" id="UP000250140"/>
    </source>
</evidence>
<reference evidence="2 3" key="1">
    <citation type="journal article" date="2016" name="Nat. Commun.">
        <title>Ectomycorrhizal ecology is imprinted in the genome of the dominant symbiotic fungus Cenococcum geophilum.</title>
        <authorList>
            <consortium name="DOE Joint Genome Institute"/>
            <person name="Peter M."/>
            <person name="Kohler A."/>
            <person name="Ohm R.A."/>
            <person name="Kuo A."/>
            <person name="Krutzmann J."/>
            <person name="Morin E."/>
            <person name="Arend M."/>
            <person name="Barry K.W."/>
            <person name="Binder M."/>
            <person name="Choi C."/>
            <person name="Clum A."/>
            <person name="Copeland A."/>
            <person name="Grisel N."/>
            <person name="Haridas S."/>
            <person name="Kipfer T."/>
            <person name="LaButti K."/>
            <person name="Lindquist E."/>
            <person name="Lipzen A."/>
            <person name="Maire R."/>
            <person name="Meier B."/>
            <person name="Mihaltcheva S."/>
            <person name="Molinier V."/>
            <person name="Murat C."/>
            <person name="Poggeler S."/>
            <person name="Quandt C.A."/>
            <person name="Sperisen C."/>
            <person name="Tritt A."/>
            <person name="Tisserant E."/>
            <person name="Crous P.W."/>
            <person name="Henrissat B."/>
            <person name="Nehls U."/>
            <person name="Egli S."/>
            <person name="Spatafora J.W."/>
            <person name="Grigoriev I.V."/>
            <person name="Martin F.M."/>
        </authorList>
    </citation>
    <scope>NUCLEOTIDE SEQUENCE [LARGE SCALE GENOMIC DNA]</scope>
    <source>
        <strain evidence="2 3">CBS 207.34</strain>
    </source>
</reference>
<dbReference type="AlphaFoldDB" id="A0A8E2F6J8"/>
<keyword evidence="1" id="KW-0472">Membrane</keyword>
<evidence type="ECO:0000313" key="2">
    <source>
        <dbReference type="EMBL" id="OCL11265.1"/>
    </source>
</evidence>
<organism evidence="2 3">
    <name type="scientific">Glonium stellatum</name>
    <dbReference type="NCBI Taxonomy" id="574774"/>
    <lineage>
        <taxon>Eukaryota</taxon>
        <taxon>Fungi</taxon>
        <taxon>Dikarya</taxon>
        <taxon>Ascomycota</taxon>
        <taxon>Pezizomycotina</taxon>
        <taxon>Dothideomycetes</taxon>
        <taxon>Pleosporomycetidae</taxon>
        <taxon>Gloniales</taxon>
        <taxon>Gloniaceae</taxon>
        <taxon>Glonium</taxon>
    </lineage>
</organism>
<dbReference type="EMBL" id="KV749085">
    <property type="protein sequence ID" value="OCL11265.1"/>
    <property type="molecule type" value="Genomic_DNA"/>
</dbReference>
<feature type="transmembrane region" description="Helical" evidence="1">
    <location>
        <begin position="38"/>
        <end position="64"/>
    </location>
</feature>
<dbReference type="Proteomes" id="UP000250140">
    <property type="component" value="Unassembled WGS sequence"/>
</dbReference>
<dbReference type="OrthoDB" id="5428040at2759"/>
<name>A0A8E2F6J8_9PEZI</name>
<keyword evidence="1" id="KW-1133">Transmembrane helix</keyword>
<keyword evidence="1" id="KW-0812">Transmembrane</keyword>
<evidence type="ECO:0000256" key="1">
    <source>
        <dbReference type="SAM" id="Phobius"/>
    </source>
</evidence>
<accession>A0A8E2F6J8</accession>
<protein>
    <submittedName>
        <fullName evidence="2">Uncharacterized protein</fullName>
    </submittedName>
</protein>
<proteinExistence type="predicted"/>
<sequence length="133" mass="14890">MSMLDSSIILCKSTKPHSFRGQTPGGSNSYSAYRAKILLGYTTVMVVLAAHLTLVTIISFLFFYTTSISSLRNAWQTVAQLQTYPASKYLTRASLAEDSEVEQWIKDDGYGNHFADIQKSTSSEMMEIKTSRR</sequence>